<organism evidence="3 4">
    <name type="scientific">Stigmatella erecta</name>
    <dbReference type="NCBI Taxonomy" id="83460"/>
    <lineage>
        <taxon>Bacteria</taxon>
        <taxon>Pseudomonadati</taxon>
        <taxon>Myxococcota</taxon>
        <taxon>Myxococcia</taxon>
        <taxon>Myxococcales</taxon>
        <taxon>Cystobacterineae</taxon>
        <taxon>Archangiaceae</taxon>
        <taxon>Stigmatella</taxon>
    </lineage>
</organism>
<evidence type="ECO:0000256" key="2">
    <source>
        <dbReference type="PROSITE-ProRule" id="PRU01282"/>
    </source>
</evidence>
<dbReference type="PANTHER" id="PTHR30041">
    <property type="entry name" value="ARSENATE REDUCTASE"/>
    <property type="match status" value="1"/>
</dbReference>
<protein>
    <submittedName>
        <fullName evidence="3">Arsenate reductase</fullName>
    </submittedName>
</protein>
<gene>
    <name evidence="3" type="ORF">SAMN05443639_102174</name>
</gene>
<comment type="similarity">
    <text evidence="1 2">Belongs to the ArsC family.</text>
</comment>
<reference evidence="4" key="1">
    <citation type="submission" date="2016-10" db="EMBL/GenBank/DDBJ databases">
        <authorList>
            <person name="Varghese N."/>
            <person name="Submissions S."/>
        </authorList>
    </citation>
    <scope>NUCLEOTIDE SEQUENCE [LARGE SCALE GENOMIC DNA]</scope>
    <source>
        <strain evidence="4">DSM 16858</strain>
    </source>
</reference>
<proteinExistence type="inferred from homology"/>
<dbReference type="InterPro" id="IPR036249">
    <property type="entry name" value="Thioredoxin-like_sf"/>
</dbReference>
<dbReference type="PROSITE" id="PS51353">
    <property type="entry name" value="ARSC"/>
    <property type="match status" value="1"/>
</dbReference>
<dbReference type="AlphaFoldDB" id="A0A1I0CM60"/>
<dbReference type="NCBIfam" id="TIGR01617">
    <property type="entry name" value="arsC_related"/>
    <property type="match status" value="1"/>
</dbReference>
<dbReference type="RefSeq" id="WP_093516279.1">
    <property type="nucleotide sequence ID" value="NZ_FOIJ01000002.1"/>
</dbReference>
<evidence type="ECO:0000256" key="1">
    <source>
        <dbReference type="ARBA" id="ARBA00007198"/>
    </source>
</evidence>
<dbReference type="Proteomes" id="UP000199181">
    <property type="component" value="Unassembled WGS sequence"/>
</dbReference>
<name>A0A1I0CM60_9BACT</name>
<dbReference type="Pfam" id="PF03960">
    <property type="entry name" value="ArsC"/>
    <property type="match status" value="1"/>
</dbReference>
<dbReference type="InterPro" id="IPR006660">
    <property type="entry name" value="Arsenate_reductase-like"/>
</dbReference>
<dbReference type="Gene3D" id="3.40.30.10">
    <property type="entry name" value="Glutaredoxin"/>
    <property type="match status" value="1"/>
</dbReference>
<dbReference type="InterPro" id="IPR006504">
    <property type="entry name" value="Tscrpt_reg_Spx/MgsR"/>
</dbReference>
<evidence type="ECO:0000313" key="4">
    <source>
        <dbReference type="Proteomes" id="UP000199181"/>
    </source>
</evidence>
<keyword evidence="4" id="KW-1185">Reference proteome</keyword>
<dbReference type="PROSITE" id="PS51354">
    <property type="entry name" value="GLUTAREDOXIN_2"/>
    <property type="match status" value="1"/>
</dbReference>
<dbReference type="SUPFAM" id="SSF52833">
    <property type="entry name" value="Thioredoxin-like"/>
    <property type="match status" value="1"/>
</dbReference>
<sequence>MTDEVLVLAYAGCGTCKKALQWLNQHGVAYRLRAIVEAPPTPEELRRWVPQSGVSVRKWLNTSGQSYRALGKEKVDAASDAQLLQWLAADGKLVKRPVLVRGTTVLVGFKPEVYAQHVSTAGNSGG</sequence>
<accession>A0A1I0CM60</accession>
<dbReference type="PANTHER" id="PTHR30041:SF8">
    <property type="entry name" value="PROTEIN YFFB"/>
    <property type="match status" value="1"/>
</dbReference>
<dbReference type="CDD" id="cd03036">
    <property type="entry name" value="ArsC_like"/>
    <property type="match status" value="1"/>
</dbReference>
<dbReference type="EMBL" id="FOIJ01000002">
    <property type="protein sequence ID" value="SET20667.1"/>
    <property type="molecule type" value="Genomic_DNA"/>
</dbReference>
<evidence type="ECO:0000313" key="3">
    <source>
        <dbReference type="EMBL" id="SET20667.1"/>
    </source>
</evidence>